<gene>
    <name evidence="1" type="ORF">FHS29_005158</name>
</gene>
<dbReference type="GO" id="GO:0016740">
    <property type="term" value="F:transferase activity"/>
    <property type="evidence" value="ECO:0007669"/>
    <property type="project" value="UniProtKB-KW"/>
</dbReference>
<dbReference type="Gene3D" id="3.40.630.30">
    <property type="match status" value="1"/>
</dbReference>
<name>A0A841CN44_9PSEU</name>
<reference evidence="1 2" key="1">
    <citation type="submission" date="2020-08" db="EMBL/GenBank/DDBJ databases">
        <title>Genomic Encyclopedia of Type Strains, Phase III (KMG-III): the genomes of soil and plant-associated and newly described type strains.</title>
        <authorList>
            <person name="Whitman W."/>
        </authorList>
    </citation>
    <scope>NUCLEOTIDE SEQUENCE [LARGE SCALE GENOMIC DNA]</scope>
    <source>
        <strain evidence="1 2">CECT 8640</strain>
    </source>
</reference>
<comment type="caution">
    <text evidence="1">The sequence shown here is derived from an EMBL/GenBank/DDBJ whole genome shotgun (WGS) entry which is preliminary data.</text>
</comment>
<sequence>MLFPYSESKRITLTPATSEDGPEVYDVLFRLGRQTLPPLEVFLRDYTGGFDAQFLVRRRDDGELVGVTSLADQETAGHILASVHVNAEQPVEIAADAAALTVNFAFANWRLRKVYIHSHEEDLAALGFAGENAAIVREEAVLPDHLYFHGRLWDMHVYAIYREQWDEYGIELLNHIV</sequence>
<dbReference type="AlphaFoldDB" id="A0A841CN44"/>
<organism evidence="1 2">
    <name type="scientific">Saccharothrix tamanrassetensis</name>
    <dbReference type="NCBI Taxonomy" id="1051531"/>
    <lineage>
        <taxon>Bacteria</taxon>
        <taxon>Bacillati</taxon>
        <taxon>Actinomycetota</taxon>
        <taxon>Actinomycetes</taxon>
        <taxon>Pseudonocardiales</taxon>
        <taxon>Pseudonocardiaceae</taxon>
        <taxon>Saccharothrix</taxon>
    </lineage>
</organism>
<protein>
    <submittedName>
        <fullName evidence="1">RimJ/RimL family protein N-acetyltransferase</fullName>
    </submittedName>
</protein>
<evidence type="ECO:0000313" key="1">
    <source>
        <dbReference type="EMBL" id="MBB5958550.1"/>
    </source>
</evidence>
<dbReference type="Proteomes" id="UP000547510">
    <property type="component" value="Unassembled WGS sequence"/>
</dbReference>
<dbReference type="RefSeq" id="WP_184694591.1">
    <property type="nucleotide sequence ID" value="NZ_JACHJN010000008.1"/>
</dbReference>
<dbReference type="EMBL" id="JACHJN010000008">
    <property type="protein sequence ID" value="MBB5958550.1"/>
    <property type="molecule type" value="Genomic_DNA"/>
</dbReference>
<keyword evidence="1" id="KW-0808">Transferase</keyword>
<dbReference type="InterPro" id="IPR016181">
    <property type="entry name" value="Acyl_CoA_acyltransferase"/>
</dbReference>
<keyword evidence="2" id="KW-1185">Reference proteome</keyword>
<proteinExistence type="predicted"/>
<accession>A0A841CN44</accession>
<dbReference type="SUPFAM" id="SSF55729">
    <property type="entry name" value="Acyl-CoA N-acyltransferases (Nat)"/>
    <property type="match status" value="1"/>
</dbReference>
<evidence type="ECO:0000313" key="2">
    <source>
        <dbReference type="Proteomes" id="UP000547510"/>
    </source>
</evidence>